<dbReference type="eggNOG" id="COG3402">
    <property type="taxonomic scope" value="Bacteria"/>
</dbReference>
<keyword evidence="1" id="KW-1133">Transmembrane helix</keyword>
<reference evidence="4" key="1">
    <citation type="journal article" date="2008" name="PLoS ONE">
        <title>Survival in nuclear waste, extreme resistance, and potential applications gleaned from the genome sequence of Kineococcus radiotolerans SRS30216.</title>
        <authorList>
            <person name="Bagwell C.E."/>
            <person name="Bhat S."/>
            <person name="Hawkins G.M."/>
            <person name="Smith B.W."/>
            <person name="Biswas T."/>
            <person name="Hoover T.R."/>
            <person name="Saunders E."/>
            <person name="Han C.S."/>
            <person name="Tsodikov O.V."/>
            <person name="Shimkets L.J."/>
        </authorList>
    </citation>
    <scope>NUCLEOTIDE SEQUENCE [LARGE SCALE GENOMIC DNA]</scope>
    <source>
        <strain evidence="4">ATCC BAA-149 / DSM 14245 / SRS30216</strain>
    </source>
</reference>
<dbReference type="AlphaFoldDB" id="A6W5E7"/>
<protein>
    <submittedName>
        <fullName evidence="3">Membrane-flanked domain</fullName>
    </submittedName>
</protein>
<dbReference type="InterPro" id="IPR005182">
    <property type="entry name" value="YdbS-like_PH"/>
</dbReference>
<dbReference type="EMBL" id="CP000750">
    <property type="protein sequence ID" value="ABS02036.1"/>
    <property type="molecule type" value="Genomic_DNA"/>
</dbReference>
<name>A6W5E7_KINRD</name>
<evidence type="ECO:0000313" key="4">
    <source>
        <dbReference type="Proteomes" id="UP000001116"/>
    </source>
</evidence>
<accession>A6W5E7</accession>
<organism evidence="3 4">
    <name type="scientific">Kineococcus radiotolerans (strain ATCC BAA-149 / DSM 14245 / SRS30216)</name>
    <dbReference type="NCBI Taxonomy" id="266940"/>
    <lineage>
        <taxon>Bacteria</taxon>
        <taxon>Bacillati</taxon>
        <taxon>Actinomycetota</taxon>
        <taxon>Actinomycetes</taxon>
        <taxon>Kineosporiales</taxon>
        <taxon>Kineosporiaceae</taxon>
        <taxon>Kineococcus</taxon>
    </lineage>
</organism>
<proteinExistence type="predicted"/>
<feature type="domain" description="YdbS-like PH" evidence="2">
    <location>
        <begin position="95"/>
        <end position="172"/>
    </location>
</feature>
<dbReference type="OrthoDB" id="7364633at2"/>
<dbReference type="PANTHER" id="PTHR34473:SF3">
    <property type="entry name" value="TRANSMEMBRANE PROTEIN-RELATED"/>
    <property type="match status" value="1"/>
</dbReference>
<sequence>MGDTGDTTSSGAADVAPAGAATAAGDPFTPDGVAWQRISPRWAAAQRVAGAIVFGVVAVVVVVLALLLTPWIWLALAVVVPLWAWDFAWSGRQARAWGYAERDDDLLVVKGILFRSLVVVPYGRLQYVDVEAGPLDRRFGLAKVQLHTASSDSDAAIPGLPPAEAARLRDRLAARGEARLAGL</sequence>
<evidence type="ECO:0000256" key="1">
    <source>
        <dbReference type="SAM" id="Phobius"/>
    </source>
</evidence>
<evidence type="ECO:0000259" key="2">
    <source>
        <dbReference type="Pfam" id="PF03703"/>
    </source>
</evidence>
<keyword evidence="1" id="KW-0812">Transmembrane</keyword>
<feature type="transmembrane region" description="Helical" evidence="1">
    <location>
        <begin position="48"/>
        <end position="65"/>
    </location>
</feature>
<dbReference type="HOGENOM" id="CLU_104197_0_0_11"/>
<gene>
    <name evidence="3" type="ordered locus">Krad_0547</name>
</gene>
<evidence type="ECO:0000313" key="3">
    <source>
        <dbReference type="EMBL" id="ABS02036.1"/>
    </source>
</evidence>
<dbReference type="STRING" id="266940.Krad_0547"/>
<dbReference type="Pfam" id="PF03703">
    <property type="entry name" value="bPH_2"/>
    <property type="match status" value="1"/>
</dbReference>
<dbReference type="RefSeq" id="WP_012085127.1">
    <property type="nucleotide sequence ID" value="NC_009664.2"/>
</dbReference>
<dbReference type="Proteomes" id="UP000001116">
    <property type="component" value="Chromosome"/>
</dbReference>
<keyword evidence="4" id="KW-1185">Reference proteome</keyword>
<keyword evidence="1" id="KW-0472">Membrane</keyword>
<dbReference type="KEGG" id="kra:Krad_0547"/>
<dbReference type="PANTHER" id="PTHR34473">
    <property type="entry name" value="UPF0699 TRANSMEMBRANE PROTEIN YDBS"/>
    <property type="match status" value="1"/>
</dbReference>